<dbReference type="InterPro" id="IPR033248">
    <property type="entry name" value="Transketolase_C"/>
</dbReference>
<dbReference type="PANTHER" id="PTHR43825">
    <property type="entry name" value="PYRUVATE DEHYDROGENASE E1 COMPONENT"/>
    <property type="match status" value="1"/>
</dbReference>
<dbReference type="SMART" id="SM00861">
    <property type="entry name" value="Transket_pyr"/>
    <property type="match status" value="1"/>
</dbReference>
<evidence type="ECO:0000313" key="6">
    <source>
        <dbReference type="EMBL" id="QNO14450.1"/>
    </source>
</evidence>
<dbReference type="SUPFAM" id="SSF52922">
    <property type="entry name" value="TK C-terminal domain-like"/>
    <property type="match status" value="1"/>
</dbReference>
<dbReference type="PANTHER" id="PTHR43825:SF1">
    <property type="entry name" value="TRANSKETOLASE-LIKE PYRIMIDINE-BINDING DOMAIN-CONTAINING PROTEIN"/>
    <property type="match status" value="1"/>
</dbReference>
<dbReference type="FunFam" id="3.40.50.970:FF:000129">
    <property type="entry name" value="Transketolase"/>
    <property type="match status" value="1"/>
</dbReference>
<evidence type="ECO:0000259" key="5">
    <source>
        <dbReference type="SMART" id="SM00861"/>
    </source>
</evidence>
<dbReference type="CDD" id="cd07033">
    <property type="entry name" value="TPP_PYR_DXS_TK_like"/>
    <property type="match status" value="1"/>
</dbReference>
<evidence type="ECO:0000313" key="7">
    <source>
        <dbReference type="Proteomes" id="UP000516160"/>
    </source>
</evidence>
<dbReference type="InterPro" id="IPR029061">
    <property type="entry name" value="THDP-binding"/>
</dbReference>
<dbReference type="Gene3D" id="3.40.50.970">
    <property type="match status" value="1"/>
</dbReference>
<dbReference type="SUPFAM" id="SSF52518">
    <property type="entry name" value="Thiamin diphosphate-binding fold (THDP-binding)"/>
    <property type="match status" value="1"/>
</dbReference>
<dbReference type="GO" id="GO:0016740">
    <property type="term" value="F:transferase activity"/>
    <property type="evidence" value="ECO:0007669"/>
    <property type="project" value="UniProtKB-KW"/>
</dbReference>
<proteinExistence type="inferred from homology"/>
<dbReference type="PROSITE" id="PS00802">
    <property type="entry name" value="TRANSKETOLASE_2"/>
    <property type="match status" value="1"/>
</dbReference>
<dbReference type="Pfam" id="PF02779">
    <property type="entry name" value="Transket_pyr"/>
    <property type="match status" value="1"/>
</dbReference>
<dbReference type="Pfam" id="PF02780">
    <property type="entry name" value="Transketolase_C"/>
    <property type="match status" value="1"/>
</dbReference>
<keyword evidence="4" id="KW-0786">Thiamine pyrophosphate</keyword>
<dbReference type="RefSeq" id="WP_213168151.1">
    <property type="nucleotide sequence ID" value="NZ_CP058559.1"/>
</dbReference>
<comment type="cofactor">
    <cofactor evidence="1">
        <name>thiamine diphosphate</name>
        <dbReference type="ChEBI" id="CHEBI:58937"/>
    </cofactor>
</comment>
<organism evidence="6 7">
    <name type="scientific">Alkalicella caledoniensis</name>
    <dbReference type="NCBI Taxonomy" id="2731377"/>
    <lineage>
        <taxon>Bacteria</taxon>
        <taxon>Bacillati</taxon>
        <taxon>Bacillota</taxon>
        <taxon>Clostridia</taxon>
        <taxon>Eubacteriales</taxon>
        <taxon>Proteinivoracaceae</taxon>
        <taxon>Alkalicella</taxon>
    </lineage>
</organism>
<sequence>MSKTIATRDAYGKALVELGKENKDIVVLDADLSKSTKTAGFYNEFPERFFNMGIAEADLMGTAAGFAAAGKIPFASTFAIFATGRAYDQIRNSIGYPKLNVKIAATHAGLTVGEDGATHQALEDIALMRVIPNMTVIVPADGPETEQAIRAAADMKGPVYIRLGRPNLPVLNSDDYKFELGKGVVLKEGSDVTIVATGVMVSVAVEAAELLSKDGVSAEVVNIHTIKPIDKDLLVKSAQKTGAVVTAEEHNIMGGLGSVVSEVLGQFAPTPIEMVGTEDTFGESGTPNELLQKYGLTAEKIAEKAKRAMARK</sequence>
<evidence type="ECO:0000256" key="3">
    <source>
        <dbReference type="ARBA" id="ARBA00022679"/>
    </source>
</evidence>
<dbReference type="Gene3D" id="3.40.50.920">
    <property type="match status" value="1"/>
</dbReference>
<name>A0A7G9W6Y8_ALKCA</name>
<dbReference type="InterPro" id="IPR005475">
    <property type="entry name" value="Transketolase-like_Pyr-bd"/>
</dbReference>
<dbReference type="EMBL" id="CP058559">
    <property type="protein sequence ID" value="QNO14450.1"/>
    <property type="molecule type" value="Genomic_DNA"/>
</dbReference>
<dbReference type="KEGG" id="acae:HYG86_06520"/>
<keyword evidence="7" id="KW-1185">Reference proteome</keyword>
<protein>
    <submittedName>
        <fullName evidence="6">Transketolase family protein</fullName>
    </submittedName>
</protein>
<dbReference type="InterPro" id="IPR051157">
    <property type="entry name" value="PDH/Transketolase"/>
</dbReference>
<dbReference type="AlphaFoldDB" id="A0A7G9W6Y8"/>
<comment type="similarity">
    <text evidence="2">Belongs to the transketolase family.</text>
</comment>
<dbReference type="InterPro" id="IPR020826">
    <property type="entry name" value="Transketolase_BS"/>
</dbReference>
<accession>A0A7G9W6Y8</accession>
<evidence type="ECO:0000256" key="2">
    <source>
        <dbReference type="ARBA" id="ARBA00007131"/>
    </source>
</evidence>
<reference evidence="6 7" key="1">
    <citation type="submission" date="2020-07" db="EMBL/GenBank/DDBJ databases">
        <title>Alkalicella. sp. LB2 genome.</title>
        <authorList>
            <person name="Postec A."/>
            <person name="Quemeneur M."/>
        </authorList>
    </citation>
    <scope>NUCLEOTIDE SEQUENCE [LARGE SCALE GENOMIC DNA]</scope>
    <source>
        <strain evidence="6 7">LB2</strain>
    </source>
</reference>
<dbReference type="Proteomes" id="UP000516160">
    <property type="component" value="Chromosome"/>
</dbReference>
<feature type="domain" description="Transketolase-like pyrimidine-binding" evidence="5">
    <location>
        <begin position="5"/>
        <end position="170"/>
    </location>
</feature>
<evidence type="ECO:0000256" key="4">
    <source>
        <dbReference type="ARBA" id="ARBA00023052"/>
    </source>
</evidence>
<evidence type="ECO:0000256" key="1">
    <source>
        <dbReference type="ARBA" id="ARBA00001964"/>
    </source>
</evidence>
<dbReference type="InterPro" id="IPR009014">
    <property type="entry name" value="Transketo_C/PFOR_II"/>
</dbReference>
<keyword evidence="3" id="KW-0808">Transferase</keyword>
<gene>
    <name evidence="6" type="ORF">HYG86_06520</name>
</gene>